<comment type="caution">
    <text evidence="1">The sequence shown here is derived from an EMBL/GenBank/DDBJ whole genome shotgun (WGS) entry which is preliminary data.</text>
</comment>
<proteinExistence type="predicted"/>
<dbReference type="AlphaFoldDB" id="A0A1F4TIM5"/>
<name>A0A1F4TIM5_UNCSA</name>
<sequence length="78" mass="8799">MQQLTCPVCETKIDLPAKAKVGDRITCPVCFAQMGLFKHKDKFVLACALCKDPEFDPGKCGDCERRHDQKKLWESGKL</sequence>
<dbReference type="InterPro" id="IPR005906">
    <property type="entry name" value="LysW"/>
</dbReference>
<evidence type="ECO:0000313" key="2">
    <source>
        <dbReference type="Proteomes" id="UP000178951"/>
    </source>
</evidence>
<protein>
    <submittedName>
        <fullName evidence="1">Uncharacterized protein</fullName>
    </submittedName>
</protein>
<evidence type="ECO:0000313" key="1">
    <source>
        <dbReference type="EMBL" id="OGC32568.1"/>
    </source>
</evidence>
<organism evidence="1 2">
    <name type="scientific">candidate division WOR-1 bacterium RIFOXYB2_FULL_48_7</name>
    <dbReference type="NCBI Taxonomy" id="1802583"/>
    <lineage>
        <taxon>Bacteria</taxon>
        <taxon>Bacillati</taxon>
        <taxon>Saganbacteria</taxon>
    </lineage>
</organism>
<dbReference type="EMBL" id="MEUF01000076">
    <property type="protein sequence ID" value="OGC32568.1"/>
    <property type="molecule type" value="Genomic_DNA"/>
</dbReference>
<accession>A0A1F4TIM5</accession>
<gene>
    <name evidence="1" type="ORF">A2311_04460</name>
</gene>
<reference evidence="1 2" key="1">
    <citation type="journal article" date="2016" name="Nat. Commun.">
        <title>Thousands of microbial genomes shed light on interconnected biogeochemical processes in an aquifer system.</title>
        <authorList>
            <person name="Anantharaman K."/>
            <person name="Brown C.T."/>
            <person name="Hug L.A."/>
            <person name="Sharon I."/>
            <person name="Castelle C.J."/>
            <person name="Probst A.J."/>
            <person name="Thomas B.C."/>
            <person name="Singh A."/>
            <person name="Wilkins M.J."/>
            <person name="Karaoz U."/>
            <person name="Brodie E.L."/>
            <person name="Williams K.H."/>
            <person name="Hubbard S.S."/>
            <person name="Banfield J.F."/>
        </authorList>
    </citation>
    <scope>NUCLEOTIDE SEQUENCE [LARGE SCALE GENOMIC DNA]</scope>
</reference>
<dbReference type="Pfam" id="PF21344">
    <property type="entry name" value="Zn_ribbon_LysW"/>
    <property type="match status" value="1"/>
</dbReference>
<dbReference type="Proteomes" id="UP000178951">
    <property type="component" value="Unassembled WGS sequence"/>
</dbReference>
<dbReference type="Gene3D" id="2.20.28.160">
    <property type="match status" value="1"/>
</dbReference>